<dbReference type="Proteomes" id="UP000621560">
    <property type="component" value="Unassembled WGS sequence"/>
</dbReference>
<evidence type="ECO:0000256" key="1">
    <source>
        <dbReference type="SAM" id="MobiDB-lite"/>
    </source>
</evidence>
<sequence length="148" mass="15748">MKKLMLFIMGVALLFVFIVPDDADARRGGRGGGFSSPKQGITSNPSRSADSSQSSSVSSTRNTSGTNTAATSANRGFFSGGSLMKGLMIGGLAGMLFGGMFAGMGGLGEFMGLLVNVLAIYLLFIAIRGIIRYFRDNRDKTHDQRRTY</sequence>
<feature type="transmembrane region" description="Helical" evidence="2">
    <location>
        <begin position="110"/>
        <end position="131"/>
    </location>
</feature>
<dbReference type="AlphaFoldDB" id="A0A927GUF1"/>
<keyword evidence="2" id="KW-1133">Transmembrane helix</keyword>
<reference evidence="3" key="1">
    <citation type="submission" date="2020-09" db="EMBL/GenBank/DDBJ databases">
        <title>A novel bacterium of genus Paenibacillus, isolated from South China Sea.</title>
        <authorList>
            <person name="Huang H."/>
            <person name="Mo K."/>
            <person name="Hu Y."/>
        </authorList>
    </citation>
    <scope>NUCLEOTIDE SEQUENCE</scope>
    <source>
        <strain evidence="3">IB182496</strain>
    </source>
</reference>
<keyword evidence="2" id="KW-0812">Transmembrane</keyword>
<dbReference type="RefSeq" id="WP_190920745.1">
    <property type="nucleotide sequence ID" value="NZ_JACXIZ010000043.1"/>
</dbReference>
<gene>
    <name evidence="3" type="ORF">IDH44_20800</name>
</gene>
<keyword evidence="4" id="KW-1185">Reference proteome</keyword>
<dbReference type="EMBL" id="JACXIZ010000043">
    <property type="protein sequence ID" value="MBD2847637.1"/>
    <property type="molecule type" value="Genomic_DNA"/>
</dbReference>
<evidence type="ECO:0000313" key="3">
    <source>
        <dbReference type="EMBL" id="MBD2847637.1"/>
    </source>
</evidence>
<feature type="transmembrane region" description="Helical" evidence="2">
    <location>
        <begin position="83"/>
        <end position="103"/>
    </location>
</feature>
<name>A0A927GUF1_9BACL</name>
<accession>A0A927GUF1</accession>
<keyword evidence="2" id="KW-0472">Membrane</keyword>
<evidence type="ECO:0000313" key="4">
    <source>
        <dbReference type="Proteomes" id="UP000621560"/>
    </source>
</evidence>
<evidence type="ECO:0008006" key="5">
    <source>
        <dbReference type="Google" id="ProtNLM"/>
    </source>
</evidence>
<feature type="compositionally biased region" description="Low complexity" evidence="1">
    <location>
        <begin position="43"/>
        <end position="71"/>
    </location>
</feature>
<protein>
    <recommendedName>
        <fullName evidence="5">Import inner membrane translocase subunit Tim44</fullName>
    </recommendedName>
</protein>
<comment type="caution">
    <text evidence="3">The sequence shown here is derived from an EMBL/GenBank/DDBJ whole genome shotgun (WGS) entry which is preliminary data.</text>
</comment>
<evidence type="ECO:0000256" key="2">
    <source>
        <dbReference type="SAM" id="Phobius"/>
    </source>
</evidence>
<feature type="region of interest" description="Disordered" evidence="1">
    <location>
        <begin position="28"/>
        <end position="71"/>
    </location>
</feature>
<organism evidence="3 4">
    <name type="scientific">Paenibacillus sabuli</name>
    <dbReference type="NCBI Taxonomy" id="2772509"/>
    <lineage>
        <taxon>Bacteria</taxon>
        <taxon>Bacillati</taxon>
        <taxon>Bacillota</taxon>
        <taxon>Bacilli</taxon>
        <taxon>Bacillales</taxon>
        <taxon>Paenibacillaceae</taxon>
        <taxon>Paenibacillus</taxon>
    </lineage>
</organism>
<proteinExistence type="predicted"/>